<feature type="region of interest" description="Disordered" evidence="1">
    <location>
        <begin position="215"/>
        <end position="240"/>
    </location>
</feature>
<dbReference type="EMBL" id="CP043046">
    <property type="protein sequence ID" value="QEI06857.1"/>
    <property type="molecule type" value="Genomic_DNA"/>
</dbReference>
<dbReference type="KEGG" id="pacr:FXN63_14195"/>
<evidence type="ECO:0000256" key="2">
    <source>
        <dbReference type="SAM" id="SignalP"/>
    </source>
</evidence>
<dbReference type="Proteomes" id="UP000325161">
    <property type="component" value="Chromosome"/>
</dbReference>
<evidence type="ECO:0008006" key="5">
    <source>
        <dbReference type="Google" id="ProtNLM"/>
    </source>
</evidence>
<organism evidence="3 4">
    <name type="scientific">Pigmentiphaga aceris</name>
    <dbReference type="NCBI Taxonomy" id="1940612"/>
    <lineage>
        <taxon>Bacteria</taxon>
        <taxon>Pseudomonadati</taxon>
        <taxon>Pseudomonadota</taxon>
        <taxon>Betaproteobacteria</taxon>
        <taxon>Burkholderiales</taxon>
        <taxon>Alcaligenaceae</taxon>
        <taxon>Pigmentiphaga</taxon>
    </lineage>
</organism>
<feature type="signal peptide" evidence="2">
    <location>
        <begin position="1"/>
        <end position="23"/>
    </location>
</feature>
<sequence>MIQLTIKIILSGTLAAIALPATAATVDELILACEKLKRAEDRANCFKEAIRSTAAPAAEAKTQSQKAVAVTAAEDVVKALRRLGSAVSVGITLRDYSQLLVTESAVIDEALRSVPDGKFKGSALKSRQAFIDAREIWSQSIQEDYLSVFRIVAEPILKRYAIEYVVYDLRLNKPSDIPKSSFLSPIWNAAQEAAAEADSEIASIMVPPAAPKPAATVSAPVKAETQQPERKNPWQRQPTAEDQLAVKTLRKIDDAADTKLGLIEYSKLISADVVAIDRALRDMPDDEFRNHIVIARQAYIDARNVWHMSEQQQYLSLFVEAARPQLQRYSVSIAELNAAGTRDMTRIPKHLFLFPIWREARLRIDDAERLLTSAGANAAPKAEATSPGKH</sequence>
<keyword evidence="4" id="KW-1185">Reference proteome</keyword>
<evidence type="ECO:0000313" key="4">
    <source>
        <dbReference type="Proteomes" id="UP000325161"/>
    </source>
</evidence>
<gene>
    <name evidence="3" type="ORF">FXN63_14195</name>
</gene>
<keyword evidence="2" id="KW-0732">Signal</keyword>
<protein>
    <recommendedName>
        <fullName evidence="5">DUF3829 domain-containing protein</fullName>
    </recommendedName>
</protein>
<evidence type="ECO:0000256" key="1">
    <source>
        <dbReference type="SAM" id="MobiDB-lite"/>
    </source>
</evidence>
<name>A0A5C0B2L1_9BURK</name>
<evidence type="ECO:0000313" key="3">
    <source>
        <dbReference type="EMBL" id="QEI06857.1"/>
    </source>
</evidence>
<accession>A0A5C0B2L1</accession>
<reference evidence="3 4" key="1">
    <citation type="submission" date="2019-08" db="EMBL/GenBank/DDBJ databases">
        <title>Amphibian skin-associated Pigmentiphaga: genome sequence and occurrence across geography and hosts.</title>
        <authorList>
            <person name="Bletz M.C."/>
            <person name="Bunk B."/>
            <person name="Sproeer C."/>
            <person name="Biwer P."/>
            <person name="Reiter S."/>
            <person name="Rabemananjara F.C.E."/>
            <person name="Schulz S."/>
            <person name="Overmann J."/>
            <person name="Vences M."/>
        </authorList>
    </citation>
    <scope>NUCLEOTIDE SEQUENCE [LARGE SCALE GENOMIC DNA]</scope>
    <source>
        <strain evidence="3 4">Mada1488</strain>
    </source>
</reference>
<dbReference type="RefSeq" id="WP_148815880.1">
    <property type="nucleotide sequence ID" value="NZ_CP043046.1"/>
</dbReference>
<dbReference type="AlphaFoldDB" id="A0A5C0B2L1"/>
<feature type="chain" id="PRO_5022869545" description="DUF3829 domain-containing protein" evidence="2">
    <location>
        <begin position="24"/>
        <end position="390"/>
    </location>
</feature>
<proteinExistence type="predicted"/>